<name>A0ABZ2LXV2_9BACT</name>
<protein>
    <submittedName>
        <fullName evidence="3">Uncharacterized protein</fullName>
    </submittedName>
</protein>
<dbReference type="EMBL" id="CP089984">
    <property type="protein sequence ID" value="WXB14444.1"/>
    <property type="molecule type" value="Genomic_DNA"/>
</dbReference>
<comment type="similarity">
    <text evidence="1">Belongs to the TolB family.</text>
</comment>
<sequence length="273" mass="29576">MNDSSAKDAAPPCDTTRPFTSPVPVEGIPDGSEGARLTPDERTIYFATSATNASASGSDDIVQLNRSNARLTWLKAVNSPVRDMYPWINSDETQLLFSSNRSSGGGWQIFEYRRSPGASDFGGGRPITEFRLDGNVGYPWIWNGKELWLVTDAVGAGDIYHSALVNGSFATATAESNLNSAAIESAPILSSDGLTIFFGSGRDGGFQKDDIWTATRPTVNDAFVSSSIRNVVELNQNSSGNERPSWISPDGCRIYFGSDRSGPWKIYVAERPR</sequence>
<dbReference type="Proteomes" id="UP001370348">
    <property type="component" value="Chromosome"/>
</dbReference>
<evidence type="ECO:0000256" key="2">
    <source>
        <dbReference type="SAM" id="MobiDB-lite"/>
    </source>
</evidence>
<dbReference type="Pfam" id="PF07676">
    <property type="entry name" value="PD40"/>
    <property type="match status" value="3"/>
</dbReference>
<keyword evidence="4" id="KW-1185">Reference proteome</keyword>
<proteinExistence type="inferred from homology"/>
<dbReference type="PANTHER" id="PTHR36842">
    <property type="entry name" value="PROTEIN TOLB HOMOLOG"/>
    <property type="match status" value="1"/>
</dbReference>
<evidence type="ECO:0000313" key="3">
    <source>
        <dbReference type="EMBL" id="WXB14444.1"/>
    </source>
</evidence>
<evidence type="ECO:0000256" key="1">
    <source>
        <dbReference type="ARBA" id="ARBA00009820"/>
    </source>
</evidence>
<feature type="region of interest" description="Disordered" evidence="2">
    <location>
        <begin position="1"/>
        <end position="37"/>
    </location>
</feature>
<dbReference type="InterPro" id="IPR011659">
    <property type="entry name" value="WD40"/>
</dbReference>
<gene>
    <name evidence="3" type="ORF">LZC94_42295</name>
</gene>
<dbReference type="RefSeq" id="WP_394824064.1">
    <property type="nucleotide sequence ID" value="NZ_CP089984.1"/>
</dbReference>
<dbReference type="SUPFAM" id="SSF82171">
    <property type="entry name" value="DPP6 N-terminal domain-like"/>
    <property type="match status" value="1"/>
</dbReference>
<evidence type="ECO:0000313" key="4">
    <source>
        <dbReference type="Proteomes" id="UP001370348"/>
    </source>
</evidence>
<reference evidence="3 4" key="1">
    <citation type="submission" date="2021-12" db="EMBL/GenBank/DDBJ databases">
        <title>Discovery of the Pendulisporaceae a myxobacterial family with distinct sporulation behavior and unique specialized metabolism.</title>
        <authorList>
            <person name="Garcia R."/>
            <person name="Popoff A."/>
            <person name="Bader C.D."/>
            <person name="Loehr J."/>
            <person name="Walesch S."/>
            <person name="Walt C."/>
            <person name="Boldt J."/>
            <person name="Bunk B."/>
            <person name="Haeckl F.J.F.P.J."/>
            <person name="Gunesch A.P."/>
            <person name="Birkelbach J."/>
            <person name="Nuebel U."/>
            <person name="Pietschmann T."/>
            <person name="Bach T."/>
            <person name="Mueller R."/>
        </authorList>
    </citation>
    <scope>NUCLEOTIDE SEQUENCE [LARGE SCALE GENOMIC DNA]</scope>
    <source>
        <strain evidence="3 4">MSr11954</strain>
    </source>
</reference>
<dbReference type="InterPro" id="IPR011042">
    <property type="entry name" value="6-blade_b-propeller_TolB-like"/>
</dbReference>
<accession>A0ABZ2LXV2</accession>
<dbReference type="Gene3D" id="2.120.10.30">
    <property type="entry name" value="TolB, C-terminal domain"/>
    <property type="match status" value="2"/>
</dbReference>
<dbReference type="PANTHER" id="PTHR36842:SF1">
    <property type="entry name" value="PROTEIN TOLB"/>
    <property type="match status" value="1"/>
</dbReference>
<organism evidence="3 4">
    <name type="scientific">Pendulispora albinea</name>
    <dbReference type="NCBI Taxonomy" id="2741071"/>
    <lineage>
        <taxon>Bacteria</taxon>
        <taxon>Pseudomonadati</taxon>
        <taxon>Myxococcota</taxon>
        <taxon>Myxococcia</taxon>
        <taxon>Myxococcales</taxon>
        <taxon>Sorangiineae</taxon>
        <taxon>Pendulisporaceae</taxon>
        <taxon>Pendulispora</taxon>
    </lineage>
</organism>